<organism evidence="1 2">
    <name type="scientific">Deinococcus psychrotolerans</name>
    <dbReference type="NCBI Taxonomy" id="2489213"/>
    <lineage>
        <taxon>Bacteria</taxon>
        <taxon>Thermotogati</taxon>
        <taxon>Deinococcota</taxon>
        <taxon>Deinococci</taxon>
        <taxon>Deinococcales</taxon>
        <taxon>Deinococcaceae</taxon>
        <taxon>Deinococcus</taxon>
    </lineage>
</organism>
<evidence type="ECO:0000313" key="2">
    <source>
        <dbReference type="Proteomes" id="UP000276417"/>
    </source>
</evidence>
<dbReference type="KEGG" id="dph:EHF33_03175"/>
<keyword evidence="2" id="KW-1185">Reference proteome</keyword>
<evidence type="ECO:0000313" key="1">
    <source>
        <dbReference type="EMBL" id="AZI41875.1"/>
    </source>
</evidence>
<dbReference type="EMBL" id="CP034183">
    <property type="protein sequence ID" value="AZI41875.1"/>
    <property type="molecule type" value="Genomic_DNA"/>
</dbReference>
<name>A0A3G8Y9Q2_9DEIO</name>
<dbReference type="RefSeq" id="WP_124867821.1">
    <property type="nucleotide sequence ID" value="NZ_CP034183.1"/>
</dbReference>
<accession>A0A3G8Y9Q2</accession>
<protein>
    <submittedName>
        <fullName evidence="1">Uncharacterized protein</fullName>
    </submittedName>
</protein>
<dbReference type="AlphaFoldDB" id="A0A3G8Y9Q2"/>
<proteinExistence type="predicted"/>
<dbReference type="Proteomes" id="UP000276417">
    <property type="component" value="Chromosome 1"/>
</dbReference>
<sequence>MPRWVKPFLWVLGTCVALLLGLLAVQLWGSLQRPSPFTYSADVYLPSKADMCPGETVTWQSQLTVNKTPTLLMVVRTLWDASEDKSLTPEVQPKYFIWTNAQQGKTITSGFGRYKLPADLEPGFYEVRSAATSLNSDAAAYRVPFVIPESCFKGGKK</sequence>
<dbReference type="OrthoDB" id="75819at2"/>
<gene>
    <name evidence="1" type="ORF">EHF33_03175</name>
</gene>
<reference evidence="1 2" key="1">
    <citation type="submission" date="2018-11" db="EMBL/GenBank/DDBJ databases">
        <title>Deinococcus shelandsis sp. nov., isolated from South Shetland Islands soil of Antarctica.</title>
        <authorList>
            <person name="Tian J."/>
        </authorList>
    </citation>
    <scope>NUCLEOTIDE SEQUENCE [LARGE SCALE GENOMIC DNA]</scope>
    <source>
        <strain evidence="1 2">S14-83T</strain>
    </source>
</reference>